<feature type="region of interest" description="Disordered" evidence="1">
    <location>
        <begin position="1"/>
        <end position="70"/>
    </location>
</feature>
<proteinExistence type="predicted"/>
<reference evidence="2" key="4">
    <citation type="submission" date="2019-03" db="UniProtKB">
        <authorList>
            <consortium name="EnsemblPlants"/>
        </authorList>
    </citation>
    <scope>IDENTIFICATION</scope>
</reference>
<name>A0A453N7G6_AEGTS</name>
<dbReference type="Gramene" id="AET6Gv20254300.1">
    <property type="protein sequence ID" value="AET6Gv20254300.1"/>
    <property type="gene ID" value="AET6Gv20254300"/>
</dbReference>
<reference evidence="3" key="1">
    <citation type="journal article" date="2014" name="Science">
        <title>Ancient hybridizations among the ancestral genomes of bread wheat.</title>
        <authorList>
            <consortium name="International Wheat Genome Sequencing Consortium,"/>
            <person name="Marcussen T."/>
            <person name="Sandve S.R."/>
            <person name="Heier L."/>
            <person name="Spannagl M."/>
            <person name="Pfeifer M."/>
            <person name="Jakobsen K.S."/>
            <person name="Wulff B.B."/>
            <person name="Steuernagel B."/>
            <person name="Mayer K.F."/>
            <person name="Olsen O.A."/>
        </authorList>
    </citation>
    <scope>NUCLEOTIDE SEQUENCE [LARGE SCALE GENOMIC DNA]</scope>
    <source>
        <strain evidence="3">cv. AL8/78</strain>
    </source>
</reference>
<feature type="compositionally biased region" description="Polar residues" evidence="1">
    <location>
        <begin position="60"/>
        <end position="70"/>
    </location>
</feature>
<evidence type="ECO:0000313" key="3">
    <source>
        <dbReference type="Proteomes" id="UP000015105"/>
    </source>
</evidence>
<dbReference type="EnsemblPlants" id="AET6Gv20254300.1">
    <property type="protein sequence ID" value="AET6Gv20254300.1"/>
    <property type="gene ID" value="AET6Gv20254300"/>
</dbReference>
<dbReference type="AlphaFoldDB" id="A0A453N7G6"/>
<dbReference type="Proteomes" id="UP000015105">
    <property type="component" value="Chromosome 6D"/>
</dbReference>
<organism evidence="2 3">
    <name type="scientific">Aegilops tauschii subsp. strangulata</name>
    <name type="common">Goatgrass</name>
    <dbReference type="NCBI Taxonomy" id="200361"/>
    <lineage>
        <taxon>Eukaryota</taxon>
        <taxon>Viridiplantae</taxon>
        <taxon>Streptophyta</taxon>
        <taxon>Embryophyta</taxon>
        <taxon>Tracheophyta</taxon>
        <taxon>Spermatophyta</taxon>
        <taxon>Magnoliopsida</taxon>
        <taxon>Liliopsida</taxon>
        <taxon>Poales</taxon>
        <taxon>Poaceae</taxon>
        <taxon>BOP clade</taxon>
        <taxon>Pooideae</taxon>
        <taxon>Triticodae</taxon>
        <taxon>Triticeae</taxon>
        <taxon>Triticinae</taxon>
        <taxon>Aegilops</taxon>
    </lineage>
</organism>
<dbReference type="PANTHER" id="PTHR36388:SF1">
    <property type="entry name" value="OS02G0469000 PROTEIN"/>
    <property type="match status" value="1"/>
</dbReference>
<evidence type="ECO:0000256" key="1">
    <source>
        <dbReference type="SAM" id="MobiDB-lite"/>
    </source>
</evidence>
<reference evidence="3" key="2">
    <citation type="journal article" date="2017" name="Nat. Plants">
        <title>The Aegilops tauschii genome reveals multiple impacts of transposons.</title>
        <authorList>
            <person name="Zhao G."/>
            <person name="Zou C."/>
            <person name="Li K."/>
            <person name="Wang K."/>
            <person name="Li T."/>
            <person name="Gao L."/>
            <person name="Zhang X."/>
            <person name="Wang H."/>
            <person name="Yang Z."/>
            <person name="Liu X."/>
            <person name="Jiang W."/>
            <person name="Mao L."/>
            <person name="Kong X."/>
            <person name="Jiao Y."/>
            <person name="Jia J."/>
        </authorList>
    </citation>
    <scope>NUCLEOTIDE SEQUENCE [LARGE SCALE GENOMIC DNA]</scope>
    <source>
        <strain evidence="3">cv. AL8/78</strain>
    </source>
</reference>
<feature type="region of interest" description="Disordered" evidence="1">
    <location>
        <begin position="213"/>
        <end position="235"/>
    </location>
</feature>
<protein>
    <submittedName>
        <fullName evidence="2">Uncharacterized protein</fullName>
    </submittedName>
</protein>
<dbReference type="PANTHER" id="PTHR36388">
    <property type="entry name" value="OS02G0469000 PROTEIN"/>
    <property type="match status" value="1"/>
</dbReference>
<dbReference type="STRING" id="200361.A0A453N7G6"/>
<accession>A0A453N7G6</accession>
<sequence>TRLHRASPPVSQNDSIPFPCAPATPRRRAPRTTAAGKGGSPRRSAPGLLRASGVFPPSSPSATDWNSRSPRSASPHLCSHKVLYTPCLLRCCSLRCMTMISEDGDISALLSEPNLDEEQAVTPGSDDFLPAILESIKSNEKEVELSPEEAAWADSCFVQTSELSDEDWGALKQALLDSLQEPTEGSRDTTEVMLDQGTHVLSEAESHTLLVEKDTQDDNVEMEQQGNSDDDKDAEVGDVTNVIRGADEHGRQMDGYTADELVSSEVIEQAESRDSIFKVWDLDVSFSEDESELELIKDLKKLLKGKPQDATYPPPGDAAKALSEINVDELVAGLSNLSLQRNQ</sequence>
<reference evidence="2" key="5">
    <citation type="journal article" date="2021" name="G3 (Bethesda)">
        <title>Aegilops tauschii genome assembly Aet v5.0 features greater sequence contiguity and improved annotation.</title>
        <authorList>
            <person name="Wang L."/>
            <person name="Zhu T."/>
            <person name="Rodriguez J.C."/>
            <person name="Deal K.R."/>
            <person name="Dubcovsky J."/>
            <person name="McGuire P.E."/>
            <person name="Lux T."/>
            <person name="Spannagl M."/>
            <person name="Mayer K.F.X."/>
            <person name="Baldrich P."/>
            <person name="Meyers B.C."/>
            <person name="Huo N."/>
            <person name="Gu Y.Q."/>
            <person name="Zhou H."/>
            <person name="Devos K.M."/>
            <person name="Bennetzen J.L."/>
            <person name="Unver T."/>
            <person name="Budak H."/>
            <person name="Gulick P.J."/>
            <person name="Galiba G."/>
            <person name="Kalapos B."/>
            <person name="Nelson D.R."/>
            <person name="Li P."/>
            <person name="You F.M."/>
            <person name="Luo M.C."/>
            <person name="Dvorak J."/>
        </authorList>
    </citation>
    <scope>NUCLEOTIDE SEQUENCE [LARGE SCALE GENOMIC DNA]</scope>
    <source>
        <strain evidence="2">cv. AL8/78</strain>
    </source>
</reference>
<reference evidence="2" key="3">
    <citation type="journal article" date="2017" name="Nature">
        <title>Genome sequence of the progenitor of the wheat D genome Aegilops tauschii.</title>
        <authorList>
            <person name="Luo M.C."/>
            <person name="Gu Y.Q."/>
            <person name="Puiu D."/>
            <person name="Wang H."/>
            <person name="Twardziok S.O."/>
            <person name="Deal K.R."/>
            <person name="Huo N."/>
            <person name="Zhu T."/>
            <person name="Wang L."/>
            <person name="Wang Y."/>
            <person name="McGuire P.E."/>
            <person name="Liu S."/>
            <person name="Long H."/>
            <person name="Ramasamy R.K."/>
            <person name="Rodriguez J.C."/>
            <person name="Van S.L."/>
            <person name="Yuan L."/>
            <person name="Wang Z."/>
            <person name="Xia Z."/>
            <person name="Xiao L."/>
            <person name="Anderson O.D."/>
            <person name="Ouyang S."/>
            <person name="Liang Y."/>
            <person name="Zimin A.V."/>
            <person name="Pertea G."/>
            <person name="Qi P."/>
            <person name="Bennetzen J.L."/>
            <person name="Dai X."/>
            <person name="Dawson M.W."/>
            <person name="Muller H.G."/>
            <person name="Kugler K."/>
            <person name="Rivarola-Duarte L."/>
            <person name="Spannagl M."/>
            <person name="Mayer K.F.X."/>
            <person name="Lu F.H."/>
            <person name="Bevan M.W."/>
            <person name="Leroy P."/>
            <person name="Li P."/>
            <person name="You F.M."/>
            <person name="Sun Q."/>
            <person name="Liu Z."/>
            <person name="Lyons E."/>
            <person name="Wicker T."/>
            <person name="Salzberg S.L."/>
            <person name="Devos K.M."/>
            <person name="Dvorak J."/>
        </authorList>
    </citation>
    <scope>NUCLEOTIDE SEQUENCE [LARGE SCALE GENOMIC DNA]</scope>
    <source>
        <strain evidence="2">cv. AL8/78</strain>
    </source>
</reference>
<evidence type="ECO:0000313" key="2">
    <source>
        <dbReference type="EnsemblPlants" id="AET6Gv20254300.1"/>
    </source>
</evidence>
<keyword evidence="3" id="KW-1185">Reference proteome</keyword>